<dbReference type="OrthoDB" id="9806302at2"/>
<accession>A1SY54</accession>
<feature type="transmembrane region" description="Helical" evidence="7">
    <location>
        <begin position="132"/>
        <end position="153"/>
    </location>
</feature>
<dbReference type="InterPro" id="IPR052031">
    <property type="entry name" value="Membrane_Transporter-Flippase"/>
</dbReference>
<dbReference type="PIRSF" id="PIRSF006603">
    <property type="entry name" value="DinF"/>
    <property type="match status" value="1"/>
</dbReference>
<keyword evidence="5 7" id="KW-1133">Transmembrane helix</keyword>
<reference evidence="8 9" key="1">
    <citation type="submission" date="2007-01" db="EMBL/GenBank/DDBJ databases">
        <title>Complete sequence of Psychromonas ingrahamii 37.</title>
        <authorList>
            <consortium name="US DOE Joint Genome Institute"/>
            <person name="Copeland A."/>
            <person name="Lucas S."/>
            <person name="Lapidus A."/>
            <person name="Barry K."/>
            <person name="Detter J.C."/>
            <person name="Glavina del Rio T."/>
            <person name="Hammon N."/>
            <person name="Israni S."/>
            <person name="Dalin E."/>
            <person name="Tice H."/>
            <person name="Pitluck S."/>
            <person name="Thompson L.S."/>
            <person name="Brettin T."/>
            <person name="Bruce D."/>
            <person name="Han C."/>
            <person name="Tapia R."/>
            <person name="Schmutz J."/>
            <person name="Larimer F."/>
            <person name="Land M."/>
            <person name="Hauser L."/>
            <person name="Kyrpides N."/>
            <person name="Ivanova N."/>
            <person name="Staley J."/>
            <person name="Richardson P."/>
        </authorList>
    </citation>
    <scope>NUCLEOTIDE SEQUENCE [LARGE SCALE GENOMIC DNA]</scope>
    <source>
        <strain evidence="8 9">37</strain>
    </source>
</reference>
<comment type="subcellular location">
    <subcellularLocation>
        <location evidence="1">Cell inner membrane</location>
        <topology evidence="1">Multi-pass membrane protein</topology>
    </subcellularLocation>
</comment>
<evidence type="ECO:0000313" key="9">
    <source>
        <dbReference type="Proteomes" id="UP000000639"/>
    </source>
</evidence>
<evidence type="ECO:0000256" key="3">
    <source>
        <dbReference type="ARBA" id="ARBA00022475"/>
    </source>
</evidence>
<dbReference type="InterPro" id="IPR048279">
    <property type="entry name" value="MdtK-like"/>
</dbReference>
<dbReference type="Proteomes" id="UP000000639">
    <property type="component" value="Chromosome"/>
</dbReference>
<dbReference type="KEGG" id="pin:Ping_2709"/>
<keyword evidence="4 7" id="KW-0812">Transmembrane</keyword>
<feature type="transmembrane region" description="Helical" evidence="7">
    <location>
        <begin position="55"/>
        <end position="79"/>
    </location>
</feature>
<feature type="transmembrane region" description="Helical" evidence="7">
    <location>
        <begin position="160"/>
        <end position="184"/>
    </location>
</feature>
<evidence type="ECO:0000256" key="2">
    <source>
        <dbReference type="ARBA" id="ARBA00022448"/>
    </source>
</evidence>
<dbReference type="GO" id="GO:0015297">
    <property type="term" value="F:antiporter activity"/>
    <property type="evidence" value="ECO:0007669"/>
    <property type="project" value="InterPro"/>
</dbReference>
<evidence type="ECO:0000256" key="1">
    <source>
        <dbReference type="ARBA" id="ARBA00004429"/>
    </source>
</evidence>
<dbReference type="GO" id="GO:0042910">
    <property type="term" value="F:xenobiotic transmembrane transporter activity"/>
    <property type="evidence" value="ECO:0007669"/>
    <property type="project" value="InterPro"/>
</dbReference>
<evidence type="ECO:0000256" key="4">
    <source>
        <dbReference type="ARBA" id="ARBA00022692"/>
    </source>
</evidence>
<dbReference type="PANTHER" id="PTHR43549">
    <property type="entry name" value="MULTIDRUG RESISTANCE PROTEIN YPNP-RELATED"/>
    <property type="match status" value="1"/>
</dbReference>
<dbReference type="GO" id="GO:0005886">
    <property type="term" value="C:plasma membrane"/>
    <property type="evidence" value="ECO:0007669"/>
    <property type="project" value="UniProtKB-SubCell"/>
</dbReference>
<organism evidence="8 9">
    <name type="scientific">Psychromonas ingrahamii (strain DSM 17664 / CCUG 51855 / 37)</name>
    <dbReference type="NCBI Taxonomy" id="357804"/>
    <lineage>
        <taxon>Bacteria</taxon>
        <taxon>Pseudomonadati</taxon>
        <taxon>Pseudomonadota</taxon>
        <taxon>Gammaproteobacteria</taxon>
        <taxon>Alteromonadales</taxon>
        <taxon>Psychromonadaceae</taxon>
        <taxon>Psychromonas</taxon>
    </lineage>
</organism>
<protein>
    <submittedName>
        <fullName evidence="8">MATE efflux family protein</fullName>
    </submittedName>
</protein>
<dbReference type="Pfam" id="PF01554">
    <property type="entry name" value="MatE"/>
    <property type="match status" value="2"/>
</dbReference>
<feature type="transmembrane region" description="Helical" evidence="7">
    <location>
        <begin position="410"/>
        <end position="431"/>
    </location>
</feature>
<name>A1SY54_PSYIN</name>
<evidence type="ECO:0000256" key="5">
    <source>
        <dbReference type="ARBA" id="ARBA00022989"/>
    </source>
</evidence>
<keyword evidence="9" id="KW-1185">Reference proteome</keyword>
<proteinExistence type="predicted"/>
<dbReference type="InterPro" id="IPR002528">
    <property type="entry name" value="MATE_fam"/>
</dbReference>
<feature type="transmembrane region" description="Helical" evidence="7">
    <location>
        <begin position="276"/>
        <end position="297"/>
    </location>
</feature>
<evidence type="ECO:0000256" key="7">
    <source>
        <dbReference type="SAM" id="Phobius"/>
    </source>
</evidence>
<dbReference type="AlphaFoldDB" id="A1SY54"/>
<evidence type="ECO:0000256" key="6">
    <source>
        <dbReference type="ARBA" id="ARBA00023136"/>
    </source>
</evidence>
<dbReference type="eggNOG" id="COG0534">
    <property type="taxonomic scope" value="Bacteria"/>
</dbReference>
<keyword evidence="6 7" id="KW-0472">Membrane</keyword>
<gene>
    <name evidence="8" type="ordered locus">Ping_2709</name>
</gene>
<feature type="transmembrane region" description="Helical" evidence="7">
    <location>
        <begin position="190"/>
        <end position="207"/>
    </location>
</feature>
<feature type="transmembrane region" description="Helical" evidence="7">
    <location>
        <begin position="309"/>
        <end position="336"/>
    </location>
</feature>
<feature type="transmembrane region" description="Helical" evidence="7">
    <location>
        <begin position="381"/>
        <end position="404"/>
    </location>
</feature>
<dbReference type="STRING" id="357804.Ping_2709"/>
<dbReference type="NCBIfam" id="TIGR00797">
    <property type="entry name" value="matE"/>
    <property type="match status" value="1"/>
</dbReference>
<dbReference type="HOGENOM" id="CLU_012893_0_1_6"/>
<dbReference type="RefSeq" id="WP_011770974.1">
    <property type="nucleotide sequence ID" value="NC_008709.1"/>
</dbReference>
<evidence type="ECO:0000313" key="8">
    <source>
        <dbReference type="EMBL" id="ABM04419.1"/>
    </source>
</evidence>
<sequence length="454" mass="49688">MNRTEIIALGRDIFKQTWPMVFGILSLMSFQLADSAFISQLGVLPLAVQGFTMPLQMLFIGLQVGLGIATTAVISRMLGQKKENRARQIGGLVLIMGAVGVFVIALLMWFMRQQILTLLGASAEVNPYINEYWPVWLCSAWLGAMLYFTYSICRSHGNNFFPGILMMATSIINIALDPIFIFYFDLGLQGAAIASICSFSIGLFIILPKLVSNNWISFDWASLPVWTSIKEVNAIMTPAMMGQLLPPLASVFVTKIVAVFGVAAVAGWAMASRIEFFTLVVVLALTMSLPPMVGRLYGAKDCTTIISLVKIVVLFSLLLQAVLAAILFVFAAPLAAFFSADSQVQSVIYQYLLLVPISLGSLGICMLMVSVCNSLEMPMRALLISALRLFLCYLPLVWIASQLWLLEGVIIGAMLGNTLAGLMAWSLYYNAIKKIKPAVPKIEPVLESSLDFKT</sequence>
<feature type="transmembrane region" description="Helical" evidence="7">
    <location>
        <begin position="248"/>
        <end position="270"/>
    </location>
</feature>
<feature type="transmembrane region" description="Helical" evidence="7">
    <location>
        <begin position="91"/>
        <end position="112"/>
    </location>
</feature>
<dbReference type="PANTHER" id="PTHR43549:SF3">
    <property type="entry name" value="MULTIDRUG RESISTANCE PROTEIN YPNP-RELATED"/>
    <property type="match status" value="1"/>
</dbReference>
<dbReference type="EMBL" id="CP000510">
    <property type="protein sequence ID" value="ABM04419.1"/>
    <property type="molecule type" value="Genomic_DNA"/>
</dbReference>
<feature type="transmembrane region" description="Helical" evidence="7">
    <location>
        <begin position="21"/>
        <end position="43"/>
    </location>
</feature>
<keyword evidence="3" id="KW-1003">Cell membrane</keyword>
<feature type="transmembrane region" description="Helical" evidence="7">
    <location>
        <begin position="348"/>
        <end position="369"/>
    </location>
</feature>
<keyword evidence="2" id="KW-0813">Transport</keyword>